<keyword evidence="5 12" id="KW-0812">Transmembrane</keyword>
<dbReference type="PANTHER" id="PTHR11893:SF41">
    <property type="entry name" value="INNEXIN INX2"/>
    <property type="match status" value="1"/>
</dbReference>
<gene>
    <name evidence="12" type="primary">inx</name>
    <name evidence="13" type="ORF">MNOR_LOCUS37342</name>
</gene>
<evidence type="ECO:0000256" key="5">
    <source>
        <dbReference type="ARBA" id="ARBA00022692"/>
    </source>
</evidence>
<keyword evidence="7" id="KW-0965">Cell junction</keyword>
<dbReference type="Proteomes" id="UP001497623">
    <property type="component" value="Unassembled WGS sequence"/>
</dbReference>
<keyword evidence="11 12" id="KW-0407">Ion channel</keyword>
<evidence type="ECO:0000313" key="14">
    <source>
        <dbReference type="Proteomes" id="UP001497623"/>
    </source>
</evidence>
<keyword evidence="6" id="KW-0303">Gap junction</keyword>
<comment type="caution">
    <text evidence="12">Lacks conserved residue(s) required for the propagation of feature annotation.</text>
</comment>
<keyword evidence="3 12" id="KW-0813">Transport</keyword>
<feature type="transmembrane region" description="Helical" evidence="12">
    <location>
        <begin position="164"/>
        <end position="188"/>
    </location>
</feature>
<keyword evidence="4" id="KW-1003">Cell membrane</keyword>
<evidence type="ECO:0000256" key="12">
    <source>
        <dbReference type="RuleBase" id="RU010713"/>
    </source>
</evidence>
<comment type="subcellular location">
    <subcellularLocation>
        <location evidence="1">Cell junction</location>
        <location evidence="1">Gap junction</location>
    </subcellularLocation>
    <subcellularLocation>
        <location evidence="2 12">Cell membrane</location>
        <topology evidence="2 12">Multi-pass membrane protein</topology>
    </subcellularLocation>
</comment>
<feature type="non-terminal residue" evidence="13">
    <location>
        <position position="1"/>
    </location>
</feature>
<sequence>GILFYIPHWIWKTIQGDTFKSAIQDLKIGHYLKDEIRSMKSRRRRDQQYVLVSEYILGYMRKHRQCRYWFFKFVLCESLNLVVVISTLFFTDHFLGGEFLTYGSKVFDYMYMDPEERMNPMSYVFPRMAKCTFRLWGPSGSIMVRDVMCLIATNIINEKIYVFLWVWLVFLTTVTSLWLVWRVLILVLPALRSYILWSYAINSKEADRTSIMNHCTISEWFFIIHLGKDMENEMFCEFIEYLAKKIIENGSTDTFNLPDTYRMEDLKKNHV</sequence>
<protein>
    <recommendedName>
        <fullName evidence="12">Innexin</fullName>
    </recommendedName>
</protein>
<evidence type="ECO:0000313" key="13">
    <source>
        <dbReference type="EMBL" id="CAL4198090.1"/>
    </source>
</evidence>
<keyword evidence="14" id="KW-1185">Reference proteome</keyword>
<organism evidence="13 14">
    <name type="scientific">Meganyctiphanes norvegica</name>
    <name type="common">Northern krill</name>
    <name type="synonym">Thysanopoda norvegica</name>
    <dbReference type="NCBI Taxonomy" id="48144"/>
    <lineage>
        <taxon>Eukaryota</taxon>
        <taxon>Metazoa</taxon>
        <taxon>Ecdysozoa</taxon>
        <taxon>Arthropoda</taxon>
        <taxon>Crustacea</taxon>
        <taxon>Multicrustacea</taxon>
        <taxon>Malacostraca</taxon>
        <taxon>Eumalacostraca</taxon>
        <taxon>Eucarida</taxon>
        <taxon>Euphausiacea</taxon>
        <taxon>Euphausiidae</taxon>
        <taxon>Meganyctiphanes</taxon>
    </lineage>
</organism>
<dbReference type="PRINTS" id="PR01262">
    <property type="entry name" value="INNEXIN"/>
</dbReference>
<evidence type="ECO:0000256" key="2">
    <source>
        <dbReference type="ARBA" id="ARBA00004651"/>
    </source>
</evidence>
<evidence type="ECO:0000256" key="7">
    <source>
        <dbReference type="ARBA" id="ARBA00022949"/>
    </source>
</evidence>
<evidence type="ECO:0000256" key="6">
    <source>
        <dbReference type="ARBA" id="ARBA00022868"/>
    </source>
</evidence>
<keyword evidence="10 12" id="KW-0472">Membrane</keyword>
<dbReference type="GO" id="GO:0005243">
    <property type="term" value="F:gap junction channel activity"/>
    <property type="evidence" value="ECO:0007669"/>
    <property type="project" value="TreeGrafter"/>
</dbReference>
<dbReference type="GO" id="GO:0005886">
    <property type="term" value="C:plasma membrane"/>
    <property type="evidence" value="ECO:0007669"/>
    <property type="project" value="UniProtKB-SubCell"/>
</dbReference>
<comment type="similarity">
    <text evidence="12">Belongs to the pannexin family.</text>
</comment>
<evidence type="ECO:0000256" key="3">
    <source>
        <dbReference type="ARBA" id="ARBA00022448"/>
    </source>
</evidence>
<name>A0AAV2SJ05_MEGNR</name>
<evidence type="ECO:0000256" key="11">
    <source>
        <dbReference type="ARBA" id="ARBA00023303"/>
    </source>
</evidence>
<comment type="function">
    <text evidence="12">Structural component of the gap junctions.</text>
</comment>
<keyword evidence="8 12" id="KW-1133">Transmembrane helix</keyword>
<comment type="caution">
    <text evidence="13">The sequence shown here is derived from an EMBL/GenBank/DDBJ whole genome shotgun (WGS) entry which is preliminary data.</text>
</comment>
<dbReference type="GO" id="GO:0005921">
    <property type="term" value="C:gap junction"/>
    <property type="evidence" value="ECO:0007669"/>
    <property type="project" value="UniProtKB-SubCell"/>
</dbReference>
<evidence type="ECO:0000256" key="8">
    <source>
        <dbReference type="ARBA" id="ARBA00022989"/>
    </source>
</evidence>
<dbReference type="GO" id="GO:0007602">
    <property type="term" value="P:phototransduction"/>
    <property type="evidence" value="ECO:0007669"/>
    <property type="project" value="TreeGrafter"/>
</dbReference>
<keyword evidence="9 12" id="KW-0406">Ion transport</keyword>
<dbReference type="AlphaFoldDB" id="A0AAV2SJ05"/>
<dbReference type="GO" id="GO:0034220">
    <property type="term" value="P:monoatomic ion transmembrane transport"/>
    <property type="evidence" value="ECO:0007669"/>
    <property type="project" value="UniProtKB-KW"/>
</dbReference>
<feature type="transmembrane region" description="Helical" evidence="12">
    <location>
        <begin position="69"/>
        <end position="90"/>
    </location>
</feature>
<dbReference type="PROSITE" id="PS51013">
    <property type="entry name" value="PANNEXIN"/>
    <property type="match status" value="1"/>
</dbReference>
<evidence type="ECO:0000256" key="4">
    <source>
        <dbReference type="ARBA" id="ARBA00022475"/>
    </source>
</evidence>
<evidence type="ECO:0000256" key="1">
    <source>
        <dbReference type="ARBA" id="ARBA00004610"/>
    </source>
</evidence>
<dbReference type="Pfam" id="PF00876">
    <property type="entry name" value="Innexin"/>
    <property type="match status" value="1"/>
</dbReference>
<dbReference type="InterPro" id="IPR000990">
    <property type="entry name" value="Innexin"/>
</dbReference>
<dbReference type="PANTHER" id="PTHR11893">
    <property type="entry name" value="INNEXIN"/>
    <property type="match status" value="1"/>
</dbReference>
<evidence type="ECO:0000256" key="9">
    <source>
        <dbReference type="ARBA" id="ARBA00023065"/>
    </source>
</evidence>
<evidence type="ECO:0000256" key="10">
    <source>
        <dbReference type="ARBA" id="ARBA00023136"/>
    </source>
</evidence>
<reference evidence="13 14" key="1">
    <citation type="submission" date="2024-05" db="EMBL/GenBank/DDBJ databases">
        <authorList>
            <person name="Wallberg A."/>
        </authorList>
    </citation>
    <scope>NUCLEOTIDE SEQUENCE [LARGE SCALE GENOMIC DNA]</scope>
</reference>
<accession>A0AAV2SJ05</accession>
<dbReference type="EMBL" id="CAXKWB010074416">
    <property type="protein sequence ID" value="CAL4198090.1"/>
    <property type="molecule type" value="Genomic_DNA"/>
</dbReference>
<proteinExistence type="inferred from homology"/>